<reference evidence="2" key="1">
    <citation type="submission" date="2019-08" db="EMBL/GenBank/DDBJ databases">
        <title>The improved chromosome-level genome for the pearl oyster Pinctada fucata martensii using PacBio sequencing and Hi-C.</title>
        <authorList>
            <person name="Zheng Z."/>
        </authorList>
    </citation>
    <scope>NUCLEOTIDE SEQUENCE</scope>
    <source>
        <strain evidence="2">ZZ-2019</strain>
        <tissue evidence="2">Adductor muscle</tissue>
    </source>
</reference>
<proteinExistence type="predicted"/>
<sequence>MTVEKDLLSQLAAEVSQLKINLPKILNKATTSAAAKVERLEEEIKDLHVQNSALKKEVEQWKSKWERTISDSQKDKQENVRLQYDVQELTTQLTQQSEYCSSLGSACCTLLWRVSRVEDSIKSILVGTKVDEFLNLITNTLTSYITAYKEDWPKEESDETQFIWALCGIITNIAATAYGRDFLISNQHGKALMETFITVLGEAPTGKSSRLKNLILMSLYNISINQKGIKFLCKQKSLLGILSWLLQEEQDIETKQTTLQLIQSMLSEEGNFSVVHELAEVLPESILKELSVDKSKEIRELTQEIITDMQQKLQHEL</sequence>
<evidence type="ECO:0000256" key="1">
    <source>
        <dbReference type="SAM" id="Coils"/>
    </source>
</evidence>
<evidence type="ECO:0000313" key="3">
    <source>
        <dbReference type="Proteomes" id="UP001186944"/>
    </source>
</evidence>
<name>A0AA88YBY2_PINIB</name>
<feature type="coiled-coil region" evidence="1">
    <location>
        <begin position="30"/>
        <end position="64"/>
    </location>
</feature>
<accession>A0AA88YBY2</accession>
<dbReference type="EMBL" id="VSWD01000007">
    <property type="protein sequence ID" value="KAK3098454.1"/>
    <property type="molecule type" value="Genomic_DNA"/>
</dbReference>
<evidence type="ECO:0000313" key="2">
    <source>
        <dbReference type="EMBL" id="KAK3098454.1"/>
    </source>
</evidence>
<keyword evidence="3" id="KW-1185">Reference proteome</keyword>
<dbReference type="SUPFAM" id="SSF48371">
    <property type="entry name" value="ARM repeat"/>
    <property type="match status" value="1"/>
</dbReference>
<comment type="caution">
    <text evidence="2">The sequence shown here is derived from an EMBL/GenBank/DDBJ whole genome shotgun (WGS) entry which is preliminary data.</text>
</comment>
<dbReference type="GO" id="GO:0005829">
    <property type="term" value="C:cytosol"/>
    <property type="evidence" value="ECO:0007669"/>
    <property type="project" value="TreeGrafter"/>
</dbReference>
<dbReference type="Gene3D" id="1.25.10.10">
    <property type="entry name" value="Leucine-rich Repeat Variant"/>
    <property type="match status" value="1"/>
</dbReference>
<dbReference type="InterPro" id="IPR016024">
    <property type="entry name" value="ARM-type_fold"/>
</dbReference>
<gene>
    <name evidence="2" type="ORF">FSP39_019603</name>
</gene>
<dbReference type="Proteomes" id="UP001186944">
    <property type="component" value="Unassembled WGS sequence"/>
</dbReference>
<organism evidence="2 3">
    <name type="scientific">Pinctada imbricata</name>
    <name type="common">Atlantic pearl-oyster</name>
    <name type="synonym">Pinctada martensii</name>
    <dbReference type="NCBI Taxonomy" id="66713"/>
    <lineage>
        <taxon>Eukaryota</taxon>
        <taxon>Metazoa</taxon>
        <taxon>Spiralia</taxon>
        <taxon>Lophotrochozoa</taxon>
        <taxon>Mollusca</taxon>
        <taxon>Bivalvia</taxon>
        <taxon>Autobranchia</taxon>
        <taxon>Pteriomorphia</taxon>
        <taxon>Pterioida</taxon>
        <taxon>Pterioidea</taxon>
        <taxon>Pteriidae</taxon>
        <taxon>Pinctada</taxon>
    </lineage>
</organism>
<dbReference type="AlphaFoldDB" id="A0AA88YBY2"/>
<evidence type="ECO:0008006" key="4">
    <source>
        <dbReference type="Google" id="ProtNLM"/>
    </source>
</evidence>
<protein>
    <recommendedName>
        <fullName evidence="4">Heat shock factor 2-binding protein</fullName>
    </recommendedName>
</protein>
<dbReference type="InterPro" id="IPR011989">
    <property type="entry name" value="ARM-like"/>
</dbReference>
<dbReference type="PANTHER" id="PTHR15434">
    <property type="entry name" value="HEAT SHOCK FACTOR 2-BINDING PROTEIN"/>
    <property type="match status" value="1"/>
</dbReference>
<dbReference type="InterPro" id="IPR039584">
    <property type="entry name" value="HSF2BP"/>
</dbReference>
<keyword evidence="1" id="KW-0175">Coiled coil</keyword>
<dbReference type="PANTHER" id="PTHR15434:SF2">
    <property type="entry name" value="HEAT SHOCK FACTOR 2-BINDING PROTEIN"/>
    <property type="match status" value="1"/>
</dbReference>